<comment type="caution">
    <text evidence="3">The sequence shown here is derived from an EMBL/GenBank/DDBJ whole genome shotgun (WGS) entry which is preliminary data.</text>
</comment>
<proteinExistence type="predicted"/>
<evidence type="ECO:0000256" key="1">
    <source>
        <dbReference type="SAM" id="MobiDB-lite"/>
    </source>
</evidence>
<reference evidence="3" key="1">
    <citation type="journal article" date="2014" name="Front. Microbiol.">
        <title>High frequency of phylogenetically diverse reductive dehalogenase-homologous genes in deep subseafloor sedimentary metagenomes.</title>
        <authorList>
            <person name="Kawai M."/>
            <person name="Futagami T."/>
            <person name="Toyoda A."/>
            <person name="Takaki Y."/>
            <person name="Nishi S."/>
            <person name="Hori S."/>
            <person name="Arai W."/>
            <person name="Tsubouchi T."/>
            <person name="Morono Y."/>
            <person name="Uchiyama I."/>
            <person name="Ito T."/>
            <person name="Fujiyama A."/>
            <person name="Inagaki F."/>
            <person name="Takami H."/>
        </authorList>
    </citation>
    <scope>NUCLEOTIDE SEQUENCE</scope>
    <source>
        <strain evidence="3">Expedition CK06-06</strain>
    </source>
</reference>
<organism evidence="3">
    <name type="scientific">marine sediment metagenome</name>
    <dbReference type="NCBI Taxonomy" id="412755"/>
    <lineage>
        <taxon>unclassified sequences</taxon>
        <taxon>metagenomes</taxon>
        <taxon>ecological metagenomes</taxon>
    </lineage>
</organism>
<dbReference type="PANTHER" id="PTHR30627:SF2">
    <property type="entry name" value="PEPTIDOGLYCAN D,D-TRANSPEPTIDASE MRDA"/>
    <property type="match status" value="1"/>
</dbReference>
<dbReference type="Gene3D" id="3.40.710.10">
    <property type="entry name" value="DD-peptidase/beta-lactamase superfamily"/>
    <property type="match status" value="1"/>
</dbReference>
<dbReference type="InterPro" id="IPR012338">
    <property type="entry name" value="Beta-lactam/transpept-like"/>
</dbReference>
<evidence type="ECO:0000259" key="2">
    <source>
        <dbReference type="Pfam" id="PF00905"/>
    </source>
</evidence>
<feature type="domain" description="Penicillin-binding protein transpeptidase" evidence="2">
    <location>
        <begin position="6"/>
        <end position="163"/>
    </location>
</feature>
<sequence>WQPGETISVSIGQGPLMVTPLQVALYTSIIANRGRKVTPHLLNSQSLAGKRAFSEKDAVDIELSTFETVIQGMWEVVNKGGTGWAANVKGFDICGKTGSTQLVSTEKDKEKKVEEEEEEEETKTHSWFTGFAPRDNPKIVVTVIIEYGGMGGATAAPLARKLFNSYRRKYD</sequence>
<dbReference type="InterPro" id="IPR050515">
    <property type="entry name" value="Beta-lactam/transpept"/>
</dbReference>
<dbReference type="Pfam" id="PF00905">
    <property type="entry name" value="Transpeptidase"/>
    <property type="match status" value="1"/>
</dbReference>
<dbReference type="GO" id="GO:0071972">
    <property type="term" value="F:peptidoglycan L,D-transpeptidase activity"/>
    <property type="evidence" value="ECO:0007669"/>
    <property type="project" value="TreeGrafter"/>
</dbReference>
<gene>
    <name evidence="3" type="ORF">S03H2_44146</name>
</gene>
<feature type="region of interest" description="Disordered" evidence="1">
    <location>
        <begin position="105"/>
        <end position="125"/>
    </location>
</feature>
<dbReference type="PANTHER" id="PTHR30627">
    <property type="entry name" value="PEPTIDOGLYCAN D,D-TRANSPEPTIDASE"/>
    <property type="match status" value="1"/>
</dbReference>
<dbReference type="SUPFAM" id="SSF56601">
    <property type="entry name" value="beta-lactamase/transpeptidase-like"/>
    <property type="match status" value="1"/>
</dbReference>
<protein>
    <recommendedName>
        <fullName evidence="2">Penicillin-binding protein transpeptidase domain-containing protein</fullName>
    </recommendedName>
</protein>
<accession>X1JZQ8</accession>
<evidence type="ECO:0000313" key="3">
    <source>
        <dbReference type="EMBL" id="GAH75338.1"/>
    </source>
</evidence>
<dbReference type="GO" id="GO:0008658">
    <property type="term" value="F:penicillin binding"/>
    <property type="evidence" value="ECO:0007669"/>
    <property type="project" value="InterPro"/>
</dbReference>
<dbReference type="AlphaFoldDB" id="X1JZQ8"/>
<feature type="non-terminal residue" evidence="3">
    <location>
        <position position="1"/>
    </location>
</feature>
<dbReference type="GO" id="GO:0005886">
    <property type="term" value="C:plasma membrane"/>
    <property type="evidence" value="ECO:0007669"/>
    <property type="project" value="TreeGrafter"/>
</dbReference>
<name>X1JZQ8_9ZZZZ</name>
<feature type="compositionally biased region" description="Basic and acidic residues" evidence="1">
    <location>
        <begin position="105"/>
        <end position="114"/>
    </location>
</feature>
<dbReference type="EMBL" id="BARU01027585">
    <property type="protein sequence ID" value="GAH75338.1"/>
    <property type="molecule type" value="Genomic_DNA"/>
</dbReference>
<dbReference type="GO" id="GO:0071555">
    <property type="term" value="P:cell wall organization"/>
    <property type="evidence" value="ECO:0007669"/>
    <property type="project" value="TreeGrafter"/>
</dbReference>
<dbReference type="InterPro" id="IPR001460">
    <property type="entry name" value="PCN-bd_Tpept"/>
</dbReference>